<feature type="region of interest" description="Disordered" evidence="1">
    <location>
        <begin position="184"/>
        <end position="221"/>
    </location>
</feature>
<sequence length="686" mass="79003">MVKKSGADLDLPVASWHRGLSIPQMQAADDLGGALGYNIGGIRDCLLRLGVRPLVRNRQLLRIVQMSRGQKLAFLYFLFQEHYNTGGSCGKYTVNGQLLLSAVAYLDLPATFRALDKVLPLNENRISKSNSPPDPQKKRSRKSFCPTPNPSIFESVTPKDIEDKMPLDLPATFRELDRVLSSQLSQQKRSLNSGKKVKPYFQKQPRPKSFRRSTHYSSNSPLYEVQIPNEVGDPREDDDRWFANFQFHPVQRTVKAVINHELCHLFDQIDEAPSDPAQDPRGLCEFHEETRSQERQAFLLKQRKRYMEMIDLEGTEKRLTRERIINHLQRDVDEYLKKFGDKGWSPGVPAFRKSDCAACNELVHVSLETPPQVLLLEGEWGRLYDRSGPKMRLCAGEDGNEKLQKKKILKMNPEYFSAPGFHRPYVFNYARVFEEGSKQSLTTKDAIGNSLVKSIAADDDDVDCEKKVPRTVRSSHINEAVSRCVRKIFEKSLLTAPCVMTVKNSKERLVYDRKRIDPDDEKFMDQMLSDAFKILRRDSSLVLASFPDGHQIPELREWIRKRFGKRYGPQTDVEANRLRDKVQNLSEMEKELIPLMANIDPRLVRQNPVPFALYDEFMGAANKLKKSFREEVFQIILKQTRLCWQAQHNLRAYNSSGLRRTFFTYLPSSSANREPTFSIYLAYKNA</sequence>
<name>A0AB39Z1C7_DROSZ</name>
<dbReference type="Pfam" id="PF15995">
    <property type="entry name" value="DUF4771"/>
    <property type="match status" value="1"/>
</dbReference>
<feature type="compositionally biased region" description="Low complexity" evidence="1">
    <location>
        <begin position="184"/>
        <end position="193"/>
    </location>
</feature>
<dbReference type="Proteomes" id="UP001652628">
    <property type="component" value="Chromosome 2L"/>
</dbReference>
<evidence type="ECO:0000259" key="3">
    <source>
        <dbReference type="Pfam" id="PF15995"/>
    </source>
</evidence>
<feature type="compositionally biased region" description="Basic residues" evidence="1">
    <location>
        <begin position="205"/>
        <end position="214"/>
    </location>
</feature>
<proteinExistence type="predicted"/>
<evidence type="ECO:0000313" key="4">
    <source>
        <dbReference type="Proteomes" id="UP001652628"/>
    </source>
</evidence>
<accession>A0AB39Z1C7</accession>
<gene>
    <name evidence="5" type="primary">LOC108007420</name>
</gene>
<evidence type="ECO:0000259" key="2">
    <source>
        <dbReference type="Pfam" id="PF15994"/>
    </source>
</evidence>
<dbReference type="AlphaFoldDB" id="A0AB39Z1C7"/>
<dbReference type="Pfam" id="PF15994">
    <property type="entry name" value="DUF4770"/>
    <property type="match status" value="2"/>
</dbReference>
<dbReference type="InterPro" id="IPR031935">
    <property type="entry name" value="DUF4770"/>
</dbReference>
<dbReference type="PANTHER" id="PTHR41967">
    <property type="entry name" value="FI19406P1-RELATED"/>
    <property type="match status" value="1"/>
</dbReference>
<feature type="domain" description="DUF4771" evidence="3">
    <location>
        <begin position="514"/>
        <end position="670"/>
    </location>
</feature>
<evidence type="ECO:0000313" key="5">
    <source>
        <dbReference type="RefSeq" id="XP_016926568.3"/>
    </source>
</evidence>
<keyword evidence="4" id="KW-1185">Reference proteome</keyword>
<dbReference type="RefSeq" id="XP_016926568.3">
    <property type="nucleotide sequence ID" value="XM_017071079.4"/>
</dbReference>
<feature type="region of interest" description="Disordered" evidence="1">
    <location>
        <begin position="124"/>
        <end position="157"/>
    </location>
</feature>
<organism evidence="4 5">
    <name type="scientific">Drosophila suzukii</name>
    <name type="common">Spotted-wing drosophila fruit fly</name>
    <dbReference type="NCBI Taxonomy" id="28584"/>
    <lineage>
        <taxon>Eukaryota</taxon>
        <taxon>Metazoa</taxon>
        <taxon>Ecdysozoa</taxon>
        <taxon>Arthropoda</taxon>
        <taxon>Hexapoda</taxon>
        <taxon>Insecta</taxon>
        <taxon>Pterygota</taxon>
        <taxon>Neoptera</taxon>
        <taxon>Endopterygota</taxon>
        <taxon>Diptera</taxon>
        <taxon>Brachycera</taxon>
        <taxon>Muscomorpha</taxon>
        <taxon>Ephydroidea</taxon>
        <taxon>Drosophilidae</taxon>
        <taxon>Drosophila</taxon>
        <taxon>Sophophora</taxon>
    </lineage>
</organism>
<feature type="domain" description="DUF4770" evidence="2">
    <location>
        <begin position="46"/>
        <end position="142"/>
    </location>
</feature>
<dbReference type="PANTHER" id="PTHR41967:SF6">
    <property type="entry name" value="FI19406P1-RELATED"/>
    <property type="match status" value="1"/>
</dbReference>
<dbReference type="InterPro" id="IPR031936">
    <property type="entry name" value="DUF4771"/>
</dbReference>
<dbReference type="GeneID" id="108007420"/>
<evidence type="ECO:0000256" key="1">
    <source>
        <dbReference type="SAM" id="MobiDB-lite"/>
    </source>
</evidence>
<reference evidence="5" key="1">
    <citation type="submission" date="2025-08" db="UniProtKB">
        <authorList>
            <consortium name="RefSeq"/>
        </authorList>
    </citation>
    <scope>IDENTIFICATION</scope>
</reference>
<protein>
    <submittedName>
        <fullName evidence="5">Uncharacterized protein isoform X1</fullName>
    </submittedName>
</protein>
<feature type="domain" description="DUF4770" evidence="2">
    <location>
        <begin position="184"/>
        <end position="255"/>
    </location>
</feature>